<evidence type="ECO:0000256" key="3">
    <source>
        <dbReference type="ARBA" id="ARBA00022448"/>
    </source>
</evidence>
<dbReference type="RefSeq" id="WP_194933317.1">
    <property type="nucleotide sequence ID" value="NZ_JACOPX010000002.1"/>
</dbReference>
<feature type="transmembrane region" description="Helical" evidence="9">
    <location>
        <begin position="359"/>
        <end position="384"/>
    </location>
</feature>
<keyword evidence="3 9" id="KW-0813">Transport</keyword>
<evidence type="ECO:0000256" key="7">
    <source>
        <dbReference type="ARBA" id="ARBA00022989"/>
    </source>
</evidence>
<dbReference type="EMBL" id="JACOPX010000002">
    <property type="protein sequence ID" value="MBF6032139.1"/>
    <property type="molecule type" value="Genomic_DNA"/>
</dbReference>
<dbReference type="CDD" id="cd06261">
    <property type="entry name" value="TM_PBP2"/>
    <property type="match status" value="1"/>
</dbReference>
<gene>
    <name evidence="11" type="ORF">H8F23_02615</name>
</gene>
<feature type="transmembrane region" description="Helical" evidence="9">
    <location>
        <begin position="216"/>
        <end position="241"/>
    </location>
</feature>
<dbReference type="SUPFAM" id="SSF161098">
    <property type="entry name" value="MetI-like"/>
    <property type="match status" value="2"/>
</dbReference>
<dbReference type="PANTHER" id="PTHR30614:SF37">
    <property type="entry name" value="AMINO-ACID ABC TRANSPORTER PERMEASE PROTEIN YHDX-RELATED"/>
    <property type="match status" value="1"/>
</dbReference>
<keyword evidence="5 9" id="KW-0812">Transmembrane</keyword>
<dbReference type="Pfam" id="PF00528">
    <property type="entry name" value="BPD_transp_1"/>
    <property type="match status" value="1"/>
</dbReference>
<comment type="subcellular location">
    <subcellularLocation>
        <location evidence="1">Cell inner membrane</location>
        <topology evidence="1">Multi-pass membrane protein</topology>
    </subcellularLocation>
    <subcellularLocation>
        <location evidence="9">Cell membrane</location>
        <topology evidence="9">Multi-pass membrane protein</topology>
    </subcellularLocation>
</comment>
<feature type="transmembrane region" description="Helical" evidence="9">
    <location>
        <begin position="21"/>
        <end position="40"/>
    </location>
</feature>
<evidence type="ECO:0000256" key="9">
    <source>
        <dbReference type="RuleBase" id="RU363032"/>
    </source>
</evidence>
<proteinExistence type="inferred from homology"/>
<feature type="transmembrane region" description="Helical" evidence="9">
    <location>
        <begin position="335"/>
        <end position="353"/>
    </location>
</feature>
<keyword evidence="7 9" id="KW-1133">Transmembrane helix</keyword>
<keyword evidence="8 9" id="KW-0472">Membrane</keyword>
<reference evidence="11 12" key="1">
    <citation type="submission" date="2020-08" db="EMBL/GenBank/DDBJ databases">
        <title>Description of novel Pseudomonas species.</title>
        <authorList>
            <person name="Duman M."/>
            <person name="Mulet M."/>
            <person name="Altun S."/>
            <person name="Saticioglu I.B."/>
            <person name="Lalucat J."/>
            <person name="Garcia-Valdes E."/>
        </authorList>
    </citation>
    <scope>NUCLEOTIDE SEQUENCE [LARGE SCALE GENOMIC DNA]</scope>
    <source>
        <strain evidence="11 12">P155</strain>
    </source>
</reference>
<evidence type="ECO:0000256" key="1">
    <source>
        <dbReference type="ARBA" id="ARBA00004429"/>
    </source>
</evidence>
<dbReference type="NCBIfam" id="TIGR01726">
    <property type="entry name" value="HEQRo_perm_3TM"/>
    <property type="match status" value="1"/>
</dbReference>
<evidence type="ECO:0000256" key="5">
    <source>
        <dbReference type="ARBA" id="ARBA00022692"/>
    </source>
</evidence>
<evidence type="ECO:0000259" key="10">
    <source>
        <dbReference type="PROSITE" id="PS50928"/>
    </source>
</evidence>
<dbReference type="InterPro" id="IPR043429">
    <property type="entry name" value="ArtM/GltK/GlnP/TcyL/YhdX-like"/>
</dbReference>
<feature type="transmembrane region" description="Helical" evidence="9">
    <location>
        <begin position="130"/>
        <end position="151"/>
    </location>
</feature>
<keyword evidence="12" id="KW-1185">Reference proteome</keyword>
<dbReference type="PROSITE" id="PS50928">
    <property type="entry name" value="ABC_TM1"/>
    <property type="match status" value="1"/>
</dbReference>
<name>A0ABS0BE95_9PSED</name>
<evidence type="ECO:0000256" key="2">
    <source>
        <dbReference type="ARBA" id="ARBA00010072"/>
    </source>
</evidence>
<organism evidence="11 12">
    <name type="scientific">Pseudomonas neuropathica</name>
    <dbReference type="NCBI Taxonomy" id="2730425"/>
    <lineage>
        <taxon>Bacteria</taxon>
        <taxon>Pseudomonadati</taxon>
        <taxon>Pseudomonadota</taxon>
        <taxon>Gammaproteobacteria</taxon>
        <taxon>Pseudomonadales</taxon>
        <taxon>Pseudomonadaceae</taxon>
        <taxon>Pseudomonas</taxon>
    </lineage>
</organism>
<accession>A0ABS0BE95</accession>
<dbReference type="Proteomes" id="UP000722111">
    <property type="component" value="Unassembled WGS sequence"/>
</dbReference>
<evidence type="ECO:0000313" key="11">
    <source>
        <dbReference type="EMBL" id="MBF6032139.1"/>
    </source>
</evidence>
<feature type="transmembrane region" description="Helical" evidence="9">
    <location>
        <begin position="182"/>
        <end position="204"/>
    </location>
</feature>
<dbReference type="Gene3D" id="1.10.3720.10">
    <property type="entry name" value="MetI-like"/>
    <property type="match status" value="1"/>
</dbReference>
<dbReference type="InterPro" id="IPR010065">
    <property type="entry name" value="AA_ABC_transptr_permease_3TM"/>
</dbReference>
<feature type="transmembrane region" description="Helical" evidence="9">
    <location>
        <begin position="83"/>
        <end position="109"/>
    </location>
</feature>
<keyword evidence="6" id="KW-0029">Amino-acid transport</keyword>
<comment type="similarity">
    <text evidence="2">Belongs to the binding-protein-dependent transport system permease family. HisMQ subfamily.</text>
</comment>
<evidence type="ECO:0000256" key="8">
    <source>
        <dbReference type="ARBA" id="ARBA00023136"/>
    </source>
</evidence>
<feature type="transmembrane region" description="Helical" evidence="9">
    <location>
        <begin position="261"/>
        <end position="280"/>
    </location>
</feature>
<evidence type="ECO:0000313" key="12">
    <source>
        <dbReference type="Proteomes" id="UP000722111"/>
    </source>
</evidence>
<keyword evidence="4" id="KW-1003">Cell membrane</keyword>
<dbReference type="PANTHER" id="PTHR30614">
    <property type="entry name" value="MEMBRANE COMPONENT OF AMINO ACID ABC TRANSPORTER"/>
    <property type="match status" value="1"/>
</dbReference>
<dbReference type="InterPro" id="IPR035906">
    <property type="entry name" value="MetI-like_sf"/>
</dbReference>
<comment type="caution">
    <text evidence="11">The sequence shown here is derived from an EMBL/GenBank/DDBJ whole genome shotgun (WGS) entry which is preliminary data.</text>
</comment>
<dbReference type="InterPro" id="IPR000515">
    <property type="entry name" value="MetI-like"/>
</dbReference>
<feature type="domain" description="ABC transmembrane type-1" evidence="10">
    <location>
        <begin position="88"/>
        <end position="381"/>
    </location>
</feature>
<sequence>MQNSIGAPKQRLSLSDPRVRAWLFQIITVVAVVSLGWYLFDNTQTNLQHRGITSGFGFLERSAGFGIAQHLIDYTEADSYARVFVIGLLNTLLVTVIGVVLATILGFIIGVARLSQNWIISKLATVYVEVFRNIPPLLQILFWYFAVFLTMPGPRNSHNFGDTFFVSSRGLNMPAALAADGFWAFAISIVVAIVGIVLMCRWANKRFEETGVPFHKFWVGLAILLVIPTLCALIFGAPLHWEMPKLQGFNFVGGWVLIPELLALTLALTVYTAAFIAEIVRSGIKSVSHGQTEAARSLGLRNGPTLRKVIIPQALRVIIPPLTSQYLNLAKNSSLAAGIGYPEMVSLFAGTVLNQTGQAIEVIAITMSVYLAISISISLLMNWYNKRIALIER</sequence>
<evidence type="ECO:0000256" key="6">
    <source>
        <dbReference type="ARBA" id="ARBA00022970"/>
    </source>
</evidence>
<evidence type="ECO:0000256" key="4">
    <source>
        <dbReference type="ARBA" id="ARBA00022475"/>
    </source>
</evidence>
<protein>
    <submittedName>
        <fullName evidence="11">Amino acid ABC transporter permease</fullName>
    </submittedName>
</protein>